<sequence length="11" mass="1293">MQSSLQSTQHF</sequence>
<reference evidence="1" key="2">
    <citation type="journal article" date="2015" name="Data Brief">
        <title>Shoot transcriptome of the giant reed, Arundo donax.</title>
        <authorList>
            <person name="Barrero R.A."/>
            <person name="Guerrero F.D."/>
            <person name="Moolhuijzen P."/>
            <person name="Goolsby J.A."/>
            <person name="Tidwell J."/>
            <person name="Bellgard S.E."/>
            <person name="Bellgard M.I."/>
        </authorList>
    </citation>
    <scope>NUCLEOTIDE SEQUENCE</scope>
    <source>
        <tissue evidence="1">Shoot tissue taken approximately 20 cm above the soil surface</tissue>
    </source>
</reference>
<name>A0A0A9F9E0_ARUDO</name>
<dbReference type="EMBL" id="GBRH01191140">
    <property type="protein sequence ID" value="JAE06756.1"/>
    <property type="molecule type" value="Transcribed_RNA"/>
</dbReference>
<protein>
    <submittedName>
        <fullName evidence="1">Uncharacterized protein</fullName>
    </submittedName>
</protein>
<proteinExistence type="predicted"/>
<evidence type="ECO:0000313" key="1">
    <source>
        <dbReference type="EMBL" id="JAE06756.1"/>
    </source>
</evidence>
<accession>A0A0A9F9E0</accession>
<reference evidence="1" key="1">
    <citation type="submission" date="2014-09" db="EMBL/GenBank/DDBJ databases">
        <authorList>
            <person name="Magalhaes I.L.F."/>
            <person name="Oliveira U."/>
            <person name="Santos F.R."/>
            <person name="Vidigal T.H.D.A."/>
            <person name="Brescovit A.D."/>
            <person name="Santos A.J."/>
        </authorList>
    </citation>
    <scope>NUCLEOTIDE SEQUENCE</scope>
    <source>
        <tissue evidence="1">Shoot tissue taken approximately 20 cm above the soil surface</tissue>
    </source>
</reference>
<organism evidence="1">
    <name type="scientific">Arundo donax</name>
    <name type="common">Giant reed</name>
    <name type="synonym">Donax arundinaceus</name>
    <dbReference type="NCBI Taxonomy" id="35708"/>
    <lineage>
        <taxon>Eukaryota</taxon>
        <taxon>Viridiplantae</taxon>
        <taxon>Streptophyta</taxon>
        <taxon>Embryophyta</taxon>
        <taxon>Tracheophyta</taxon>
        <taxon>Spermatophyta</taxon>
        <taxon>Magnoliopsida</taxon>
        <taxon>Liliopsida</taxon>
        <taxon>Poales</taxon>
        <taxon>Poaceae</taxon>
        <taxon>PACMAD clade</taxon>
        <taxon>Arundinoideae</taxon>
        <taxon>Arundineae</taxon>
        <taxon>Arundo</taxon>
    </lineage>
</organism>